<dbReference type="EMBL" id="LSRX01000076">
    <property type="protein sequence ID" value="OLQ10533.1"/>
    <property type="molecule type" value="Genomic_DNA"/>
</dbReference>
<accession>A0A1Q9ESY8</accession>
<sequence>MAGAEEGMDLESEELLSGGGPTPKPRSALRRGIAGTAAALLTLLAVASWRFSPRVEKRSSGLGGLLQEFQLLDAWQMLSGGNPFKYICPMTVFQRMAAAAEGDCCTTYNSVPMLWPYQYPECGKSHCPSCVPTKQTSADGKEVSENKKLKVAREKEPEKGPLFQFPERASSDVASYAALSFAASLAVSSPKVLLPEAPEEARRLDDVTRHAGIASKQMLARAKHGMRERVVNLCPRISDWEEYFLNDDAENVHARVYKSASAQVAVVSFRGTQAKSAQNWEIDSDINMSLGAWVHG</sequence>
<gene>
    <name evidence="2" type="ORF">AK812_SmicGene5711</name>
</gene>
<dbReference type="Proteomes" id="UP000186817">
    <property type="component" value="Unassembled WGS sequence"/>
</dbReference>
<feature type="compositionally biased region" description="Acidic residues" evidence="1">
    <location>
        <begin position="1"/>
        <end position="14"/>
    </location>
</feature>
<organism evidence="2 3">
    <name type="scientific">Symbiodinium microadriaticum</name>
    <name type="common">Dinoflagellate</name>
    <name type="synonym">Zooxanthella microadriatica</name>
    <dbReference type="NCBI Taxonomy" id="2951"/>
    <lineage>
        <taxon>Eukaryota</taxon>
        <taxon>Sar</taxon>
        <taxon>Alveolata</taxon>
        <taxon>Dinophyceae</taxon>
        <taxon>Suessiales</taxon>
        <taxon>Symbiodiniaceae</taxon>
        <taxon>Symbiodinium</taxon>
    </lineage>
</organism>
<dbReference type="AlphaFoldDB" id="A0A1Q9ESY8"/>
<proteinExistence type="predicted"/>
<evidence type="ECO:0000256" key="1">
    <source>
        <dbReference type="SAM" id="MobiDB-lite"/>
    </source>
</evidence>
<protein>
    <submittedName>
        <fullName evidence="2">Uncharacterized protein</fullName>
    </submittedName>
</protein>
<keyword evidence="3" id="KW-1185">Reference proteome</keyword>
<evidence type="ECO:0000313" key="2">
    <source>
        <dbReference type="EMBL" id="OLQ10533.1"/>
    </source>
</evidence>
<comment type="caution">
    <text evidence="2">The sequence shown here is derived from an EMBL/GenBank/DDBJ whole genome shotgun (WGS) entry which is preliminary data.</text>
</comment>
<dbReference type="OrthoDB" id="424391at2759"/>
<feature type="region of interest" description="Disordered" evidence="1">
    <location>
        <begin position="1"/>
        <end position="28"/>
    </location>
</feature>
<name>A0A1Q9ESY8_SYMMI</name>
<reference evidence="2 3" key="1">
    <citation type="submission" date="2016-02" db="EMBL/GenBank/DDBJ databases">
        <title>Genome analysis of coral dinoflagellate symbionts highlights evolutionary adaptations to a symbiotic lifestyle.</title>
        <authorList>
            <person name="Aranda M."/>
            <person name="Li Y."/>
            <person name="Liew Y.J."/>
            <person name="Baumgarten S."/>
            <person name="Simakov O."/>
            <person name="Wilson M."/>
            <person name="Piel J."/>
            <person name="Ashoor H."/>
            <person name="Bougouffa S."/>
            <person name="Bajic V.B."/>
            <person name="Ryu T."/>
            <person name="Ravasi T."/>
            <person name="Bayer T."/>
            <person name="Micklem G."/>
            <person name="Kim H."/>
            <person name="Bhak J."/>
            <person name="Lajeunesse T.C."/>
            <person name="Voolstra C.R."/>
        </authorList>
    </citation>
    <scope>NUCLEOTIDE SEQUENCE [LARGE SCALE GENOMIC DNA]</scope>
    <source>
        <strain evidence="2 3">CCMP2467</strain>
    </source>
</reference>
<evidence type="ECO:0000313" key="3">
    <source>
        <dbReference type="Proteomes" id="UP000186817"/>
    </source>
</evidence>